<feature type="compositionally biased region" description="Polar residues" evidence="1">
    <location>
        <begin position="17"/>
        <end position="30"/>
    </location>
</feature>
<evidence type="ECO:0000256" key="1">
    <source>
        <dbReference type="SAM" id="MobiDB-lite"/>
    </source>
</evidence>
<dbReference type="EMBL" id="NMUH01012875">
    <property type="protein sequence ID" value="MQM22418.1"/>
    <property type="molecule type" value="Genomic_DNA"/>
</dbReference>
<feature type="compositionally biased region" description="Basic and acidic residues" evidence="1">
    <location>
        <begin position="224"/>
        <end position="241"/>
    </location>
</feature>
<reference evidence="2" key="1">
    <citation type="submission" date="2017-07" db="EMBL/GenBank/DDBJ databases">
        <title>Taro Niue Genome Assembly and Annotation.</title>
        <authorList>
            <person name="Atibalentja N."/>
            <person name="Keating K."/>
            <person name="Fields C.J."/>
        </authorList>
    </citation>
    <scope>NUCLEOTIDE SEQUENCE</scope>
    <source>
        <strain evidence="2">Niue_2</strain>
        <tissue evidence="2">Leaf</tissue>
    </source>
</reference>
<dbReference type="Proteomes" id="UP000652761">
    <property type="component" value="Unassembled WGS sequence"/>
</dbReference>
<gene>
    <name evidence="2" type="ORF">Taro_055472</name>
</gene>
<name>A0A843XR29_COLES</name>
<keyword evidence="3" id="KW-1185">Reference proteome</keyword>
<accession>A0A843XR29</accession>
<evidence type="ECO:0000313" key="2">
    <source>
        <dbReference type="EMBL" id="MQM22418.1"/>
    </source>
</evidence>
<evidence type="ECO:0000313" key="3">
    <source>
        <dbReference type="Proteomes" id="UP000652761"/>
    </source>
</evidence>
<feature type="region of interest" description="Disordered" evidence="1">
    <location>
        <begin position="207"/>
        <end position="241"/>
    </location>
</feature>
<organism evidence="2 3">
    <name type="scientific">Colocasia esculenta</name>
    <name type="common">Wild taro</name>
    <name type="synonym">Arum esculentum</name>
    <dbReference type="NCBI Taxonomy" id="4460"/>
    <lineage>
        <taxon>Eukaryota</taxon>
        <taxon>Viridiplantae</taxon>
        <taxon>Streptophyta</taxon>
        <taxon>Embryophyta</taxon>
        <taxon>Tracheophyta</taxon>
        <taxon>Spermatophyta</taxon>
        <taxon>Magnoliopsida</taxon>
        <taxon>Liliopsida</taxon>
        <taxon>Araceae</taxon>
        <taxon>Aroideae</taxon>
        <taxon>Colocasieae</taxon>
        <taxon>Colocasia</taxon>
    </lineage>
</organism>
<proteinExistence type="predicted"/>
<sequence>MAEPTRGAAKSQRSEVVFNSTRDLLPSSDSLDYVNRWRSPHAEPPSHSDRKSSDSLDYANRWRSPHAEPPSHSDRKSCSTRREISSAGRGYGCPNIVDIVTPSAKEMSITFRTGIRIAHVTTIRNRHSETVDKAPVSRNSIPGAKFPLERVYYSDSLDYANRWRSPHAEPPSHSYRKSCSTRRDISSAAVSICDRIDSLRPRSRRGIWAPDWKSPNATIFRPGRSADSELGTHGRFRPPGE</sequence>
<comment type="caution">
    <text evidence="2">The sequence shown here is derived from an EMBL/GenBank/DDBJ whole genome shotgun (WGS) entry which is preliminary data.</text>
</comment>
<feature type="region of interest" description="Disordered" evidence="1">
    <location>
        <begin position="1"/>
        <end position="87"/>
    </location>
</feature>
<dbReference type="AlphaFoldDB" id="A0A843XR29"/>
<protein>
    <submittedName>
        <fullName evidence="2">Uncharacterized protein</fullName>
    </submittedName>
</protein>
<feature type="compositionally biased region" description="Basic and acidic residues" evidence="1">
    <location>
        <begin position="40"/>
        <end position="54"/>
    </location>
</feature>
<feature type="compositionally biased region" description="Basic and acidic residues" evidence="1">
    <location>
        <begin position="65"/>
        <end position="84"/>
    </location>
</feature>